<dbReference type="SUPFAM" id="SSF49562">
    <property type="entry name" value="C2 domain (Calcium/lipid-binding domain, CaLB)"/>
    <property type="match status" value="1"/>
</dbReference>
<dbReference type="Pfam" id="PF23025">
    <property type="entry name" value="YbjQ_2"/>
    <property type="match status" value="3"/>
</dbReference>
<evidence type="ECO:0000256" key="1">
    <source>
        <dbReference type="ARBA" id="ARBA00004156"/>
    </source>
</evidence>
<dbReference type="GO" id="GO:0005886">
    <property type="term" value="C:plasma membrane"/>
    <property type="evidence" value="ECO:0007669"/>
    <property type="project" value="UniProtKB-SubCell"/>
</dbReference>
<organism evidence="18">
    <name type="scientific">Nothobranchius korthausae</name>
    <dbReference type="NCBI Taxonomy" id="1143690"/>
    <lineage>
        <taxon>Eukaryota</taxon>
        <taxon>Metazoa</taxon>
        <taxon>Chordata</taxon>
        <taxon>Craniata</taxon>
        <taxon>Vertebrata</taxon>
        <taxon>Euteleostomi</taxon>
        <taxon>Actinopterygii</taxon>
        <taxon>Neopterygii</taxon>
        <taxon>Teleostei</taxon>
        <taxon>Neoteleostei</taxon>
        <taxon>Acanthomorphata</taxon>
        <taxon>Ovalentaria</taxon>
        <taxon>Atherinomorphae</taxon>
        <taxon>Cyprinodontiformes</taxon>
        <taxon>Nothobranchiidae</taxon>
        <taxon>Nothobranchius</taxon>
    </lineage>
</organism>
<keyword evidence="11" id="KW-0446">Lipid-binding</keyword>
<evidence type="ECO:0000256" key="9">
    <source>
        <dbReference type="ARBA" id="ARBA00022837"/>
    </source>
</evidence>
<keyword evidence="8" id="KW-0479">Metal-binding</keyword>
<dbReference type="SUPFAM" id="SSF117782">
    <property type="entry name" value="YbjQ-like"/>
    <property type="match status" value="1"/>
</dbReference>
<dbReference type="InterPro" id="IPR035892">
    <property type="entry name" value="C2_domain_sf"/>
</dbReference>
<evidence type="ECO:0000256" key="10">
    <source>
        <dbReference type="ARBA" id="ARBA00022927"/>
    </source>
</evidence>
<dbReference type="GO" id="GO:0065002">
    <property type="term" value="P:intracellular protein transmembrane transport"/>
    <property type="evidence" value="ECO:0007669"/>
    <property type="project" value="TreeGrafter"/>
</dbReference>
<dbReference type="SMART" id="SM00239">
    <property type="entry name" value="C2"/>
    <property type="match status" value="1"/>
</dbReference>
<dbReference type="PANTHER" id="PTHR37412:SF2">
    <property type="entry name" value="C2 DOMAIN-CONTAINING PROTEIN 5"/>
    <property type="match status" value="1"/>
</dbReference>
<dbReference type="Pfam" id="PF00168">
    <property type="entry name" value="C2"/>
    <property type="match status" value="1"/>
</dbReference>
<keyword evidence="6" id="KW-1003">Cell membrane</keyword>
<keyword evidence="9" id="KW-0106">Calcium</keyword>
<dbReference type="InterPro" id="IPR000008">
    <property type="entry name" value="C2_dom"/>
</dbReference>
<evidence type="ECO:0000256" key="11">
    <source>
        <dbReference type="ARBA" id="ARBA00023121"/>
    </source>
</evidence>
<evidence type="ECO:0000256" key="2">
    <source>
        <dbReference type="ARBA" id="ARBA00004236"/>
    </source>
</evidence>
<evidence type="ECO:0000256" key="15">
    <source>
        <dbReference type="ARBA" id="ARBA00068078"/>
    </source>
</evidence>
<dbReference type="FunFam" id="2.60.40.150:FF:000020">
    <property type="entry name" value="C2 calcium dependent domain containing 5"/>
    <property type="match status" value="1"/>
</dbReference>
<evidence type="ECO:0000256" key="6">
    <source>
        <dbReference type="ARBA" id="ARBA00022475"/>
    </source>
</evidence>
<evidence type="ECO:0000256" key="14">
    <source>
        <dbReference type="ARBA" id="ARBA00023329"/>
    </source>
</evidence>
<dbReference type="GO" id="GO:0030659">
    <property type="term" value="C:cytoplasmic vesicle membrane"/>
    <property type="evidence" value="ECO:0007669"/>
    <property type="project" value="UniProtKB-SubCell"/>
</dbReference>
<gene>
    <name evidence="18" type="primary">C2CD5</name>
</gene>
<dbReference type="GO" id="GO:0031340">
    <property type="term" value="P:positive regulation of vesicle fusion"/>
    <property type="evidence" value="ECO:0007669"/>
    <property type="project" value="TreeGrafter"/>
</dbReference>
<reference evidence="18" key="1">
    <citation type="submission" date="2016-05" db="EMBL/GenBank/DDBJ databases">
        <authorList>
            <person name="Lavstsen T."/>
            <person name="Jespersen J.S."/>
        </authorList>
    </citation>
    <scope>NUCLEOTIDE SEQUENCE</scope>
    <source>
        <tissue evidence="18">Brain</tissue>
    </source>
</reference>
<dbReference type="EMBL" id="HAEB01015138">
    <property type="protein sequence ID" value="SBQ61665.1"/>
    <property type="molecule type" value="Transcribed_RNA"/>
</dbReference>
<keyword evidence="14" id="KW-0968">Cytoplasmic vesicle</keyword>
<dbReference type="GO" id="GO:0010828">
    <property type="term" value="P:positive regulation of D-glucose transmembrane transport"/>
    <property type="evidence" value="ECO:0007669"/>
    <property type="project" value="TreeGrafter"/>
</dbReference>
<evidence type="ECO:0000313" key="18">
    <source>
        <dbReference type="EMBL" id="SBQ61665.1"/>
    </source>
</evidence>
<proteinExistence type="predicted"/>
<dbReference type="Pfam" id="PF23028">
    <property type="entry name" value="YbjQ_3"/>
    <property type="match status" value="1"/>
</dbReference>
<dbReference type="PANTHER" id="PTHR37412">
    <property type="entry name" value="C2 DOMAIN-CONTAINING PROTEIN 5"/>
    <property type="match status" value="1"/>
</dbReference>
<accession>A0A1A8FQL1</accession>
<feature type="domain" description="C2" evidence="17">
    <location>
        <begin position="1"/>
        <end position="109"/>
    </location>
</feature>
<dbReference type="InterPro" id="IPR056430">
    <property type="entry name" value="C2CD5_YbjQ-like_dom"/>
</dbReference>
<dbReference type="Pfam" id="PF23128">
    <property type="entry name" value="YbjQ_4"/>
    <property type="match status" value="1"/>
</dbReference>
<dbReference type="GO" id="GO:0005544">
    <property type="term" value="F:calcium-dependent phospholipid binding"/>
    <property type="evidence" value="ECO:0007669"/>
    <property type="project" value="InterPro"/>
</dbReference>
<dbReference type="GO" id="GO:0072659">
    <property type="term" value="P:protein localization to plasma membrane"/>
    <property type="evidence" value="ECO:0007669"/>
    <property type="project" value="TreeGrafter"/>
</dbReference>
<keyword evidence="13" id="KW-0966">Cell projection</keyword>
<dbReference type="InterPro" id="IPR057815">
    <property type="entry name" value="C2CD5_C"/>
</dbReference>
<evidence type="ECO:0000259" key="17">
    <source>
        <dbReference type="PROSITE" id="PS50004"/>
    </source>
</evidence>
<evidence type="ECO:0000256" key="3">
    <source>
        <dbReference type="ARBA" id="ARBA00004466"/>
    </source>
</evidence>
<protein>
    <recommendedName>
        <fullName evidence="15">C2 domain-containing protein 5</fullName>
    </recommendedName>
</protein>
<dbReference type="GO" id="GO:0005509">
    <property type="term" value="F:calcium ion binding"/>
    <property type="evidence" value="ECO:0007669"/>
    <property type="project" value="TreeGrafter"/>
</dbReference>
<dbReference type="GO" id="GO:0008286">
    <property type="term" value="P:insulin receptor signaling pathway"/>
    <property type="evidence" value="ECO:0007669"/>
    <property type="project" value="UniProtKB-ARBA"/>
</dbReference>
<name>A0A1A8FQL1_9TELE</name>
<evidence type="ECO:0000256" key="8">
    <source>
        <dbReference type="ARBA" id="ARBA00022723"/>
    </source>
</evidence>
<dbReference type="AlphaFoldDB" id="A0A1A8FQL1"/>
<comment type="subcellular location">
    <subcellularLocation>
        <location evidence="2">Cell membrane</location>
    </subcellularLocation>
    <subcellularLocation>
        <location evidence="3">Cell projection</location>
        <location evidence="3">Ruffle</location>
    </subcellularLocation>
    <subcellularLocation>
        <location evidence="4">Cytoplasm</location>
        <location evidence="4">Cell cortex</location>
    </subcellularLocation>
    <subcellularLocation>
        <location evidence="1">Cytoplasmic vesicle membrane</location>
    </subcellularLocation>
</comment>
<evidence type="ECO:0000256" key="12">
    <source>
        <dbReference type="ARBA" id="ARBA00023136"/>
    </source>
</evidence>
<dbReference type="GO" id="GO:0001726">
    <property type="term" value="C:ruffle"/>
    <property type="evidence" value="ECO:0007669"/>
    <property type="project" value="UniProtKB-SubCell"/>
</dbReference>
<evidence type="ECO:0000256" key="5">
    <source>
        <dbReference type="ARBA" id="ARBA00022448"/>
    </source>
</evidence>
<sequence>MPGKLKAKIVAGRHLPVMDRASDLTDAFVEVKFGNTTFKTDVCPKSLNPQWNSEWFKFEVDDEDLQDEPLQITVLDHDTYSANDAIGKVYIDIDPLLCTEAASIISGWFPIYDTIHGIRGEINVLVKVELFNDLNRFRQSSCGVKFFCTTSIPYSYRAVMVHGFVEELVVNEDPEYQWIDRIRTPRASNEARQRLISLMSGELQRKIGLKVLEMGGNAVVGYLQCFDLEGESGLVVRAIVHSACSSQRLSQNFSVSVPTLIFTGMGSGGSAGKEAGPLKTLLRQQTQTTLEQREFPFFTLTSFPPGFLVHVGGVVSARSVKLLDRIHNPALGNTRSYKLLDWNSVTADEPETRDAWWEEIRQEIKSHAKALGCHAVVGYSENTSICEEVCILSASGTAAILNPRYMREGCLDFGSTDHRFDDPSPPSCGFCHIPYDELNMPFPAQLAYCYQCRRQKVPDVLFTTIDLPAEAAVTGKGCLIQARLCRLKKKAQGEVNATAISNLLPFMEYELHTQLMNKLKLRSMNALFGLHIQISVGENMLLGLASATGVYLTALPAPGGIQIAGKTPGDLNNEQHVAAIQKRINDAITKNKELYQIKPPELTDEGVGSPIPEPRQRSRLFRSHSESSDDFSELDLSHGKKDAFVLEIDDTDAVEDIHSLLTDAPPPAGFHSCSTETMPGIYNWTSGIQMFTSVRVLRLNNTNLTNQGLNKIFTDLCENLLKSFYFKLRSTVPCCLCHLNFTVAVPEEELVQVSVTAVAMTFDKDQNQEKPPEKATTKVTTVKMTPLSFLPGTRIIKYLGIINMFFIRETTSLREEGGVSGFLHSFIAEVFAMVRAHVAALGGNAVVSYSMKDCVLMENPNKNQAQCLINVSGDAVICVRETDQEQTTNTGQTCGTIDGAT</sequence>
<evidence type="ECO:0000256" key="4">
    <source>
        <dbReference type="ARBA" id="ARBA00004544"/>
    </source>
</evidence>
<dbReference type="Gene3D" id="2.60.40.150">
    <property type="entry name" value="C2 domain"/>
    <property type="match status" value="1"/>
</dbReference>
<dbReference type="InterPro" id="IPR038983">
    <property type="entry name" value="C2CD5"/>
</dbReference>
<keyword evidence="7" id="KW-0963">Cytoplasm</keyword>
<reference evidence="18" key="2">
    <citation type="submission" date="2016-06" db="EMBL/GenBank/DDBJ databases">
        <title>The genome of a short-lived fish provides insights into sex chromosome evolution and the genetic control of aging.</title>
        <authorList>
            <person name="Reichwald K."/>
            <person name="Felder M."/>
            <person name="Petzold A."/>
            <person name="Koch P."/>
            <person name="Groth M."/>
            <person name="Platzer M."/>
        </authorList>
    </citation>
    <scope>NUCLEOTIDE SEQUENCE</scope>
    <source>
        <tissue evidence="18">Brain</tissue>
    </source>
</reference>
<feature type="region of interest" description="Disordered" evidence="16">
    <location>
        <begin position="599"/>
        <end position="634"/>
    </location>
</feature>
<dbReference type="PROSITE" id="PS50004">
    <property type="entry name" value="C2"/>
    <property type="match status" value="1"/>
</dbReference>
<dbReference type="GO" id="GO:0090314">
    <property type="term" value="P:positive regulation of protein targeting to membrane"/>
    <property type="evidence" value="ECO:0007669"/>
    <property type="project" value="TreeGrafter"/>
</dbReference>
<dbReference type="CDD" id="cd08688">
    <property type="entry name" value="C2_KIAA0528-like"/>
    <property type="match status" value="1"/>
</dbReference>
<dbReference type="InterPro" id="IPR035439">
    <property type="entry name" value="UPF0145_dom_sf"/>
</dbReference>
<evidence type="ECO:0000256" key="13">
    <source>
        <dbReference type="ARBA" id="ARBA00023273"/>
    </source>
</evidence>
<keyword evidence="10" id="KW-0653">Protein transport</keyword>
<evidence type="ECO:0000256" key="7">
    <source>
        <dbReference type="ARBA" id="ARBA00022490"/>
    </source>
</evidence>
<dbReference type="InterPro" id="IPR056431">
    <property type="entry name" value="C2CD5_YbjQ-rel_dom"/>
</dbReference>
<dbReference type="InterPro" id="IPR037785">
    <property type="entry name" value="C2_C2CD5"/>
</dbReference>
<evidence type="ECO:0000256" key="16">
    <source>
        <dbReference type="SAM" id="MobiDB-lite"/>
    </source>
</evidence>
<dbReference type="GO" id="GO:0005938">
    <property type="term" value="C:cell cortex"/>
    <property type="evidence" value="ECO:0007669"/>
    <property type="project" value="UniProtKB-SubCell"/>
</dbReference>
<keyword evidence="12" id="KW-0472">Membrane</keyword>
<keyword evidence="5" id="KW-0813">Transport</keyword>